<evidence type="ECO:0000259" key="1">
    <source>
        <dbReference type="PROSITE" id="PS50821"/>
    </source>
</evidence>
<feature type="domain" description="PAZ" evidence="1">
    <location>
        <begin position="209"/>
        <end position="299"/>
    </location>
</feature>
<dbReference type="Pfam" id="PF16486">
    <property type="entry name" value="ArgoN"/>
    <property type="match status" value="1"/>
</dbReference>
<protein>
    <recommendedName>
        <fullName evidence="1">PAZ domain-containing protein</fullName>
    </recommendedName>
</protein>
<dbReference type="AlphaFoldDB" id="A0A137NT68"/>
<dbReference type="PANTHER" id="PTHR22891">
    <property type="entry name" value="EUKARYOTIC TRANSLATION INITIATION FACTOR 2C"/>
    <property type="match status" value="1"/>
</dbReference>
<organism evidence="2 3">
    <name type="scientific">Conidiobolus coronatus (strain ATCC 28846 / CBS 209.66 / NRRL 28638)</name>
    <name type="common">Delacroixia coronata</name>
    <dbReference type="NCBI Taxonomy" id="796925"/>
    <lineage>
        <taxon>Eukaryota</taxon>
        <taxon>Fungi</taxon>
        <taxon>Fungi incertae sedis</taxon>
        <taxon>Zoopagomycota</taxon>
        <taxon>Entomophthoromycotina</taxon>
        <taxon>Entomophthoromycetes</taxon>
        <taxon>Entomophthorales</taxon>
        <taxon>Ancylistaceae</taxon>
        <taxon>Conidiobolus</taxon>
    </lineage>
</organism>
<dbReference type="Pfam" id="PF02170">
    <property type="entry name" value="PAZ"/>
    <property type="match status" value="1"/>
</dbReference>
<evidence type="ECO:0000313" key="2">
    <source>
        <dbReference type="EMBL" id="KXN65963.1"/>
    </source>
</evidence>
<reference evidence="2 3" key="1">
    <citation type="journal article" date="2015" name="Genome Biol. Evol.">
        <title>Phylogenomic analyses indicate that early fungi evolved digesting cell walls of algal ancestors of land plants.</title>
        <authorList>
            <person name="Chang Y."/>
            <person name="Wang S."/>
            <person name="Sekimoto S."/>
            <person name="Aerts A.L."/>
            <person name="Choi C."/>
            <person name="Clum A."/>
            <person name="LaButti K.M."/>
            <person name="Lindquist E.A."/>
            <person name="Yee Ngan C."/>
            <person name="Ohm R.A."/>
            <person name="Salamov A.A."/>
            <person name="Grigoriev I.V."/>
            <person name="Spatafora J.W."/>
            <person name="Berbee M.L."/>
        </authorList>
    </citation>
    <scope>NUCLEOTIDE SEQUENCE [LARGE SCALE GENOMIC DNA]</scope>
    <source>
        <strain evidence="2 3">NRRL 28638</strain>
    </source>
</reference>
<gene>
    <name evidence="2" type="ORF">CONCODRAFT_12310</name>
</gene>
<proteinExistence type="predicted"/>
<dbReference type="SUPFAM" id="SSF101690">
    <property type="entry name" value="PAZ domain"/>
    <property type="match status" value="1"/>
</dbReference>
<dbReference type="InterPro" id="IPR003100">
    <property type="entry name" value="PAZ_dom"/>
</dbReference>
<dbReference type="InterPro" id="IPR014811">
    <property type="entry name" value="ArgoL1"/>
</dbReference>
<dbReference type="InterPro" id="IPR036085">
    <property type="entry name" value="PAZ_dom_sf"/>
</dbReference>
<dbReference type="STRING" id="796925.A0A137NT68"/>
<dbReference type="Gene3D" id="2.170.260.10">
    <property type="entry name" value="paz domain"/>
    <property type="match status" value="1"/>
</dbReference>
<dbReference type="EMBL" id="KQ964789">
    <property type="protein sequence ID" value="KXN65963.1"/>
    <property type="molecule type" value="Genomic_DNA"/>
</dbReference>
<dbReference type="InterPro" id="IPR032474">
    <property type="entry name" value="Argonaute_N"/>
</dbReference>
<dbReference type="OMA" id="WVSWHLL"/>
<dbReference type="SMART" id="SM01163">
    <property type="entry name" value="DUF1785"/>
    <property type="match status" value="1"/>
</dbReference>
<evidence type="ECO:0000313" key="3">
    <source>
        <dbReference type="Proteomes" id="UP000070444"/>
    </source>
</evidence>
<dbReference type="OrthoDB" id="10252740at2759"/>
<name>A0A137NT68_CONC2</name>
<keyword evidence="3" id="KW-1185">Reference proteome</keyword>
<accession>A0A137NT68</accession>
<dbReference type="Proteomes" id="UP000070444">
    <property type="component" value="Unassembled WGS sequence"/>
</dbReference>
<dbReference type="GO" id="GO:0003723">
    <property type="term" value="F:RNA binding"/>
    <property type="evidence" value="ECO:0007669"/>
    <property type="project" value="InterPro"/>
</dbReference>
<dbReference type="Pfam" id="PF08699">
    <property type="entry name" value="ArgoL1"/>
    <property type="match status" value="1"/>
</dbReference>
<dbReference type="CDD" id="cd02846">
    <property type="entry name" value="PAZ_argonaute_like"/>
    <property type="match status" value="1"/>
</dbReference>
<sequence length="299" mass="34000">MSNTDFIKRPEYGSLGQRIMLKANYFNIKTTPNTVYHYKVTIIPEAPGRIATFLVEDAKEQCKFAENQILVYDGGDNLFTAALLDFDDELKIVISKSNKVKISKDTPFNIVLKLVNKIKSESLNNFIKGNTKLSNEVLTYLMCLDIIIKQKALEKYPVAKSTYYQPEISQEISRGLKVCQGFYQSCKPTCGKVLLNVDSASTVFYPSCKLIDFVFKCLGLRSTGDLKQGLRSNDISTLKSYVKGLDVEVSHRNRRFKIKDVSAKPAERITFNVGDKETNVAEYFKENITYSWNILHFNV</sequence>
<dbReference type="PROSITE" id="PS50821">
    <property type="entry name" value="PAZ"/>
    <property type="match status" value="1"/>
</dbReference>